<evidence type="ECO:0000259" key="1">
    <source>
        <dbReference type="Pfam" id="PF03235"/>
    </source>
</evidence>
<dbReference type="EMBL" id="SRME01000005">
    <property type="protein sequence ID" value="TGG87403.1"/>
    <property type="molecule type" value="Genomic_DNA"/>
</dbReference>
<dbReference type="EMBL" id="FMYV01000005">
    <property type="protein sequence ID" value="SDC57036.1"/>
    <property type="molecule type" value="Genomic_DNA"/>
</dbReference>
<gene>
    <name evidence="3" type="ORF">E4650_08860</name>
    <name evidence="2" type="ORF">SAMN04488588_1322</name>
</gene>
<dbReference type="STRING" id="28234.SAMN04488588_1322"/>
<reference evidence="3 5" key="2">
    <citation type="submission" date="2019-04" db="EMBL/GenBank/DDBJ databases">
        <title>Draft genome sequence data and analysis of a Fermenting Bacterium, Geotoga petraea strain HO-Geo1, isolated from heavy-oil petroleum reservoir in Russia.</title>
        <authorList>
            <person name="Grouzdev D.S."/>
            <person name="Semenova E.M."/>
            <person name="Sokolova D.S."/>
            <person name="Tourova T.P."/>
            <person name="Poltaraus A.B."/>
            <person name="Nazina T.N."/>
        </authorList>
    </citation>
    <scope>NUCLEOTIDE SEQUENCE [LARGE SCALE GENOMIC DNA]</scope>
    <source>
        <strain evidence="3 5">HO-Geo1</strain>
    </source>
</reference>
<dbReference type="Proteomes" id="UP000297288">
    <property type="component" value="Unassembled WGS sequence"/>
</dbReference>
<dbReference type="PANTHER" id="PTHR37292">
    <property type="entry name" value="VNG6097C"/>
    <property type="match status" value="1"/>
</dbReference>
<protein>
    <submittedName>
        <fullName evidence="3">DUF262 domain-containing protein</fullName>
    </submittedName>
</protein>
<accession>A0A1G6MPW8</accession>
<dbReference type="Proteomes" id="UP000199322">
    <property type="component" value="Unassembled WGS sequence"/>
</dbReference>
<dbReference type="InterPro" id="IPR004919">
    <property type="entry name" value="GmrSD_N"/>
</dbReference>
<sequence length="599" mass="70095">MSKYEVNNNSIETILSWIKSKEIAIPEIQRPFVWDSSKVRDLIDSLYKGYPIGYLITWKSAEIKLKDGSKSEGRKIIIDGQQRIMALTASLLGQKVINKDYKKKNITISFNPKEEKFEVANPAIEKNKEWIYDISLIHKEQISTRQLTRKYSKLNGIEDINEVDKIGDALDNLYHIKHKLIGMIELSHSLDIETVTEIFIRINSKGVELSQADFVMSKIAVNETFKGNTIRKIIDYFCHLIENPTDFDIIFNNDKDFANTEYLNKIRWVSKYNEDVYSPEYKDLIRVVFAKNFNRGRLTDLVSLLSGRDFETREYKEEIVENSFSKLEEAVLDFINENNFKRFIMILKSAGIVSSSLIKSKNVLNFGYLLYLKLKDKKVNPAEIETYVRKWVIFSILTGRYSGSPESAFDYDIKRIEQNHVEFIRNEIENALFDNFWENILPSKLEASSRRSPFFSVFIIAQVKLGDKGFLSKDITVKDLVEEKGDIHHIFPKKYLQKNGFNTSSIYNQVANYVYMQSEINIKVKDKSPQKYFNELLEQCRTKDSIYGGIIDQNDLKENLVENAIPLEVFEMTFEDYDDFLKKRRKFMSEKIKKYFFSL</sequence>
<evidence type="ECO:0000313" key="5">
    <source>
        <dbReference type="Proteomes" id="UP000297288"/>
    </source>
</evidence>
<reference evidence="2 4" key="1">
    <citation type="submission" date="2016-10" db="EMBL/GenBank/DDBJ databases">
        <authorList>
            <person name="de Groot N.N."/>
        </authorList>
    </citation>
    <scope>NUCLEOTIDE SEQUENCE [LARGE SCALE GENOMIC DNA]</scope>
    <source>
        <strain evidence="2 4">WG14</strain>
    </source>
</reference>
<organism evidence="2 4">
    <name type="scientific">Geotoga petraea</name>
    <dbReference type="NCBI Taxonomy" id="28234"/>
    <lineage>
        <taxon>Bacteria</taxon>
        <taxon>Thermotogati</taxon>
        <taxon>Thermotogota</taxon>
        <taxon>Thermotogae</taxon>
        <taxon>Petrotogales</taxon>
        <taxon>Petrotogaceae</taxon>
        <taxon>Geotoga</taxon>
    </lineage>
</organism>
<evidence type="ECO:0000313" key="3">
    <source>
        <dbReference type="EMBL" id="TGG87403.1"/>
    </source>
</evidence>
<dbReference type="PANTHER" id="PTHR37292:SF2">
    <property type="entry name" value="DUF262 DOMAIN-CONTAINING PROTEIN"/>
    <property type="match status" value="1"/>
</dbReference>
<name>A0A1G6MPW8_9BACT</name>
<dbReference type="AlphaFoldDB" id="A0A1G6MPW8"/>
<dbReference type="OrthoDB" id="9798761at2"/>
<evidence type="ECO:0000313" key="2">
    <source>
        <dbReference type="EMBL" id="SDC57036.1"/>
    </source>
</evidence>
<feature type="domain" description="GmrSD restriction endonucleases N-terminal" evidence="1">
    <location>
        <begin position="13"/>
        <end position="219"/>
    </location>
</feature>
<evidence type="ECO:0000313" key="4">
    <source>
        <dbReference type="Proteomes" id="UP000199322"/>
    </source>
</evidence>
<dbReference type="RefSeq" id="WP_091403870.1">
    <property type="nucleotide sequence ID" value="NZ_FMYV01000005.1"/>
</dbReference>
<dbReference type="Pfam" id="PF03235">
    <property type="entry name" value="GmrSD_N"/>
    <property type="match status" value="1"/>
</dbReference>
<keyword evidence="4" id="KW-1185">Reference proteome</keyword>
<proteinExistence type="predicted"/>